<dbReference type="GO" id="GO:0006355">
    <property type="term" value="P:regulation of DNA-templated transcription"/>
    <property type="evidence" value="ECO:0007669"/>
    <property type="project" value="InterPro"/>
</dbReference>
<evidence type="ECO:0000313" key="9">
    <source>
        <dbReference type="Proteomes" id="UP000035721"/>
    </source>
</evidence>
<organism evidence="8 9">
    <name type="scientific">Nostocoides japonicum T1-X7</name>
    <dbReference type="NCBI Taxonomy" id="1194083"/>
    <lineage>
        <taxon>Bacteria</taxon>
        <taxon>Bacillati</taxon>
        <taxon>Actinomycetota</taxon>
        <taxon>Actinomycetes</taxon>
        <taxon>Micrococcales</taxon>
        <taxon>Intrasporangiaceae</taxon>
        <taxon>Nostocoides</taxon>
    </lineage>
</organism>
<dbReference type="GO" id="GO:0000160">
    <property type="term" value="P:phosphorelay signal transduction system"/>
    <property type="evidence" value="ECO:0007669"/>
    <property type="project" value="InterPro"/>
</dbReference>
<evidence type="ECO:0000259" key="7">
    <source>
        <dbReference type="PROSITE" id="PS51755"/>
    </source>
</evidence>
<dbReference type="PANTHER" id="PTHR35807">
    <property type="entry name" value="TRANSCRIPTIONAL REGULATOR REDD-RELATED"/>
    <property type="match status" value="1"/>
</dbReference>
<dbReference type="InterPro" id="IPR001867">
    <property type="entry name" value="OmpR/PhoB-type_DNA-bd"/>
</dbReference>
<accession>A0A077M7Z7</accession>
<feature type="DNA-binding region" description="OmpR/PhoB-type" evidence="5">
    <location>
        <begin position="21"/>
        <end position="127"/>
    </location>
</feature>
<gene>
    <name evidence="8" type="ORF">BN12_790018</name>
</gene>
<dbReference type="PROSITE" id="PS51755">
    <property type="entry name" value="OMPR_PHOB"/>
    <property type="match status" value="1"/>
</dbReference>
<dbReference type="InterPro" id="IPR051677">
    <property type="entry name" value="AfsR-DnrI-RedD_regulator"/>
</dbReference>
<dbReference type="Gene3D" id="1.10.10.10">
    <property type="entry name" value="Winged helix-like DNA-binding domain superfamily/Winged helix DNA-binding domain"/>
    <property type="match status" value="1"/>
</dbReference>
<dbReference type="SUPFAM" id="SSF52540">
    <property type="entry name" value="P-loop containing nucleoside triphosphate hydrolases"/>
    <property type="match status" value="1"/>
</dbReference>
<dbReference type="AlphaFoldDB" id="A0A077M7Z7"/>
<name>A0A077M7Z7_9MICO</name>
<dbReference type="Pfam" id="PF00486">
    <property type="entry name" value="Trans_reg_C"/>
    <property type="match status" value="1"/>
</dbReference>
<comment type="similarity">
    <text evidence="1">Belongs to the AfsR/DnrI/RedD regulatory family.</text>
</comment>
<evidence type="ECO:0000256" key="2">
    <source>
        <dbReference type="ARBA" id="ARBA00023015"/>
    </source>
</evidence>
<feature type="domain" description="OmpR/PhoB-type" evidence="7">
    <location>
        <begin position="21"/>
        <end position="127"/>
    </location>
</feature>
<dbReference type="InterPro" id="IPR016032">
    <property type="entry name" value="Sig_transdc_resp-reg_C-effctor"/>
</dbReference>
<dbReference type="SMART" id="SM00862">
    <property type="entry name" value="Trans_reg_C"/>
    <property type="match status" value="1"/>
</dbReference>
<evidence type="ECO:0000256" key="1">
    <source>
        <dbReference type="ARBA" id="ARBA00005820"/>
    </source>
</evidence>
<keyword evidence="3 5" id="KW-0238">DNA-binding</keyword>
<dbReference type="SUPFAM" id="SSF46894">
    <property type="entry name" value="C-terminal effector domain of the bipartite response regulators"/>
    <property type="match status" value="1"/>
</dbReference>
<protein>
    <submittedName>
        <fullName evidence="8">Transcriptional regulator, winged helix family</fullName>
    </submittedName>
</protein>
<dbReference type="InterPro" id="IPR002182">
    <property type="entry name" value="NB-ARC"/>
</dbReference>
<evidence type="ECO:0000256" key="6">
    <source>
        <dbReference type="SAM" id="MobiDB-lite"/>
    </source>
</evidence>
<comment type="caution">
    <text evidence="8">The sequence shown here is derived from an EMBL/GenBank/DDBJ whole genome shotgun (WGS) entry which is preliminary data.</text>
</comment>
<keyword evidence="4" id="KW-0804">Transcription</keyword>
<evidence type="ECO:0000313" key="8">
    <source>
        <dbReference type="EMBL" id="CCH80189.1"/>
    </source>
</evidence>
<dbReference type="Pfam" id="PF03704">
    <property type="entry name" value="BTAD"/>
    <property type="match status" value="1"/>
</dbReference>
<evidence type="ECO:0000256" key="3">
    <source>
        <dbReference type="ARBA" id="ARBA00023125"/>
    </source>
</evidence>
<dbReference type="InterPro" id="IPR027417">
    <property type="entry name" value="P-loop_NTPase"/>
</dbReference>
<proteinExistence type="inferred from homology"/>
<dbReference type="InterPro" id="IPR005158">
    <property type="entry name" value="BTAD"/>
</dbReference>
<dbReference type="CDD" id="cd15831">
    <property type="entry name" value="BTAD"/>
    <property type="match status" value="1"/>
</dbReference>
<sequence>MPVVSGVRDDAASARSQAGLTATPTRGDGPVIFRDLGRLRVEADDIEVPLPGRRLASVLARLVASVGETVPVDALIEAIWGEQPPARSAQALETVVWRLRSVLEPDRAAGEAATVVRRLPAGYRLAVPPDAVDSHRFTALAERADEALDAGDAQLALELSETALSLWRGEPYDSLTDAAWLAPTRQRLAECRAALATLHVQALLDTGHPERALSAVVPLLAEHPFRERLWAQRILGLYRTGRQADALSAYAEAQRVLSEELGIDPGPELRSLQAQILHHAAELDPPIAAAPAAQRLVPVRLPSRRGPLIGREEVVADIVRRSRSHRLVTVTGAGGAGKTRVAVEAAHHLVADHPDGVWFIDLTELRPEDGDATRLREIIAATLDLAPRPQTPVARLIADQLRDRRLLLLVDNCEQVLDAVSPVLDEILDASSAVRVLATSREALEVGDEMVVGLAPLSRDEATALFAERLATHRPDLDPFGSDRAEVERICAAVGGLPLGIELAAARVRVFELSEVAATLAGGVAELSRSGRGPQRHASMLETVDWSYRLARPDERVLHRRLATLSGPVTAEAAGVLCSVSPLTPDDAPGLLAGLVHRSLLMPARPGGSAGVTTFRQLVPTRAHADRLLEDDERGAVTAARDRWVIDAIRQAPLTGSSGQAEASAWLRDNSTAVSATLTSVLVDSPQPAALELLSRLMLHWFERGQLLEAAHWYRSAVAAAEAGAFCGVEAALARVLELSFRGLGQDRAAAARIVAELPALLDPPAASAALAGEVLVLVAVSTWVAQAAEVGAPAATAAMAIGERIGRADITVRARALLDMHRLGAPDRKSALADAREILAEPHDNEFAAFVASYACAMAALADGDPEAGLEWMRRTALAHRVLAMHPTSELLEDVARILASTDGSLEAVRCYAAAQAMHSRDGLPWPRLPHSASVIRSLRDRLPDDVYDRLWRSGERLGISRDPVTLLDEWLPAGGPSGTSGAAASSA</sequence>
<dbReference type="GO" id="GO:0043531">
    <property type="term" value="F:ADP binding"/>
    <property type="evidence" value="ECO:0007669"/>
    <property type="project" value="InterPro"/>
</dbReference>
<dbReference type="SUPFAM" id="SSF48452">
    <property type="entry name" value="TPR-like"/>
    <property type="match status" value="1"/>
</dbReference>
<evidence type="ECO:0000256" key="4">
    <source>
        <dbReference type="ARBA" id="ARBA00023163"/>
    </source>
</evidence>
<dbReference type="STRING" id="1194083.BN12_790018"/>
<dbReference type="PANTHER" id="PTHR35807:SF1">
    <property type="entry name" value="TRANSCRIPTIONAL REGULATOR REDD"/>
    <property type="match status" value="1"/>
</dbReference>
<feature type="compositionally biased region" description="Polar residues" evidence="6">
    <location>
        <begin position="14"/>
        <end position="24"/>
    </location>
</feature>
<dbReference type="Gene3D" id="3.40.50.300">
    <property type="entry name" value="P-loop containing nucleotide triphosphate hydrolases"/>
    <property type="match status" value="1"/>
</dbReference>
<dbReference type="Gene3D" id="1.25.40.10">
    <property type="entry name" value="Tetratricopeptide repeat domain"/>
    <property type="match status" value="1"/>
</dbReference>
<reference evidence="8 9" key="1">
    <citation type="journal article" date="2013" name="ISME J.">
        <title>A metabolic model for members of the genus Tetrasphaera involved in enhanced biological phosphorus removal.</title>
        <authorList>
            <person name="Kristiansen R."/>
            <person name="Nguyen H.T.T."/>
            <person name="Saunders A.M."/>
            <person name="Nielsen J.L."/>
            <person name="Wimmer R."/>
            <person name="Le V.Q."/>
            <person name="McIlroy S.J."/>
            <person name="Petrovski S."/>
            <person name="Seviour R.J."/>
            <person name="Calteau A."/>
            <person name="Nielsen K.L."/>
            <person name="Nielsen P.H."/>
        </authorList>
    </citation>
    <scope>NUCLEOTIDE SEQUENCE [LARGE SCALE GENOMIC DNA]</scope>
    <source>
        <strain evidence="8 9">T1-X7</strain>
    </source>
</reference>
<dbReference type="Pfam" id="PF00931">
    <property type="entry name" value="NB-ARC"/>
    <property type="match status" value="1"/>
</dbReference>
<keyword evidence="2" id="KW-0805">Transcription regulation</keyword>
<dbReference type="InterPro" id="IPR036388">
    <property type="entry name" value="WH-like_DNA-bd_sf"/>
</dbReference>
<dbReference type="PRINTS" id="PR00364">
    <property type="entry name" value="DISEASERSIST"/>
</dbReference>
<dbReference type="Proteomes" id="UP000035721">
    <property type="component" value="Unassembled WGS sequence"/>
</dbReference>
<dbReference type="InterPro" id="IPR011990">
    <property type="entry name" value="TPR-like_helical_dom_sf"/>
</dbReference>
<dbReference type="SMART" id="SM01043">
    <property type="entry name" value="BTAD"/>
    <property type="match status" value="1"/>
</dbReference>
<keyword evidence="9" id="KW-1185">Reference proteome</keyword>
<feature type="region of interest" description="Disordered" evidence="6">
    <location>
        <begin position="1"/>
        <end position="26"/>
    </location>
</feature>
<dbReference type="EMBL" id="CAJB01000413">
    <property type="protein sequence ID" value="CCH80189.1"/>
    <property type="molecule type" value="Genomic_DNA"/>
</dbReference>
<dbReference type="GO" id="GO:0003677">
    <property type="term" value="F:DNA binding"/>
    <property type="evidence" value="ECO:0007669"/>
    <property type="project" value="UniProtKB-UniRule"/>
</dbReference>
<evidence type="ECO:0000256" key="5">
    <source>
        <dbReference type="PROSITE-ProRule" id="PRU01091"/>
    </source>
</evidence>